<reference evidence="1" key="1">
    <citation type="submission" date="2014-11" db="EMBL/GenBank/DDBJ databases">
        <authorList>
            <person name="Amaro Gonzalez C."/>
        </authorList>
    </citation>
    <scope>NUCLEOTIDE SEQUENCE</scope>
</reference>
<organism evidence="1">
    <name type="scientific">Anguilla anguilla</name>
    <name type="common">European freshwater eel</name>
    <name type="synonym">Muraena anguilla</name>
    <dbReference type="NCBI Taxonomy" id="7936"/>
    <lineage>
        <taxon>Eukaryota</taxon>
        <taxon>Metazoa</taxon>
        <taxon>Chordata</taxon>
        <taxon>Craniata</taxon>
        <taxon>Vertebrata</taxon>
        <taxon>Euteleostomi</taxon>
        <taxon>Actinopterygii</taxon>
        <taxon>Neopterygii</taxon>
        <taxon>Teleostei</taxon>
        <taxon>Anguilliformes</taxon>
        <taxon>Anguillidae</taxon>
        <taxon>Anguilla</taxon>
    </lineage>
</organism>
<name>A0A0E9XQY5_ANGAN</name>
<protein>
    <submittedName>
        <fullName evidence="1">Uncharacterized protein</fullName>
    </submittedName>
</protein>
<accession>A0A0E9XQY5</accession>
<evidence type="ECO:0000313" key="1">
    <source>
        <dbReference type="EMBL" id="JAI04114.1"/>
    </source>
</evidence>
<reference evidence="1" key="2">
    <citation type="journal article" date="2015" name="Fish Shellfish Immunol.">
        <title>Early steps in the European eel (Anguilla anguilla)-Vibrio vulnificus interaction in the gills: Role of the RtxA13 toxin.</title>
        <authorList>
            <person name="Callol A."/>
            <person name="Pajuelo D."/>
            <person name="Ebbesson L."/>
            <person name="Teles M."/>
            <person name="MacKenzie S."/>
            <person name="Amaro C."/>
        </authorList>
    </citation>
    <scope>NUCLEOTIDE SEQUENCE</scope>
</reference>
<dbReference type="EMBL" id="GBXM01004464">
    <property type="protein sequence ID" value="JAI04114.1"/>
    <property type="molecule type" value="Transcribed_RNA"/>
</dbReference>
<proteinExistence type="predicted"/>
<dbReference type="AlphaFoldDB" id="A0A0E9XQY5"/>
<sequence>MQLIHISYIYSTGSDCGNTEQFSSGKTFICTFSSVVSQRPFSSGIYIKVKLDRI</sequence>